<proteinExistence type="predicted"/>
<keyword evidence="3" id="KW-1185">Reference proteome</keyword>
<dbReference type="EMBL" id="KB446538">
    <property type="protein sequence ID" value="EME45753.1"/>
    <property type="molecule type" value="Genomic_DNA"/>
</dbReference>
<organism evidence="2 3">
    <name type="scientific">Dothistroma septosporum (strain NZE10 / CBS 128990)</name>
    <name type="common">Red band needle blight fungus</name>
    <name type="synonym">Mycosphaerella pini</name>
    <dbReference type="NCBI Taxonomy" id="675120"/>
    <lineage>
        <taxon>Eukaryota</taxon>
        <taxon>Fungi</taxon>
        <taxon>Dikarya</taxon>
        <taxon>Ascomycota</taxon>
        <taxon>Pezizomycotina</taxon>
        <taxon>Dothideomycetes</taxon>
        <taxon>Dothideomycetidae</taxon>
        <taxon>Mycosphaerellales</taxon>
        <taxon>Mycosphaerellaceae</taxon>
        <taxon>Dothistroma</taxon>
    </lineage>
</organism>
<feature type="region of interest" description="Disordered" evidence="1">
    <location>
        <begin position="128"/>
        <end position="221"/>
    </location>
</feature>
<accession>N1PS37</accession>
<reference evidence="3" key="1">
    <citation type="journal article" date="2012" name="PLoS Genet.">
        <title>The genomes of the fungal plant pathogens Cladosporium fulvum and Dothistroma septosporum reveal adaptation to different hosts and lifestyles but also signatures of common ancestry.</title>
        <authorList>
            <person name="de Wit P.J.G.M."/>
            <person name="van der Burgt A."/>
            <person name="Oekmen B."/>
            <person name="Stergiopoulos I."/>
            <person name="Abd-Elsalam K.A."/>
            <person name="Aerts A.L."/>
            <person name="Bahkali A.H."/>
            <person name="Beenen H.G."/>
            <person name="Chettri P."/>
            <person name="Cox M.P."/>
            <person name="Datema E."/>
            <person name="de Vries R.P."/>
            <person name="Dhillon B."/>
            <person name="Ganley A.R."/>
            <person name="Griffiths S.A."/>
            <person name="Guo Y."/>
            <person name="Hamelin R.C."/>
            <person name="Henrissat B."/>
            <person name="Kabir M.S."/>
            <person name="Jashni M.K."/>
            <person name="Kema G."/>
            <person name="Klaubauf S."/>
            <person name="Lapidus A."/>
            <person name="Levasseur A."/>
            <person name="Lindquist E."/>
            <person name="Mehrabi R."/>
            <person name="Ohm R.A."/>
            <person name="Owen T.J."/>
            <person name="Salamov A."/>
            <person name="Schwelm A."/>
            <person name="Schijlen E."/>
            <person name="Sun H."/>
            <person name="van den Burg H.A."/>
            <person name="van Ham R.C.H.J."/>
            <person name="Zhang S."/>
            <person name="Goodwin S.B."/>
            <person name="Grigoriev I.V."/>
            <person name="Collemare J."/>
            <person name="Bradshaw R.E."/>
        </authorList>
    </citation>
    <scope>NUCLEOTIDE SEQUENCE [LARGE SCALE GENOMIC DNA]</scope>
    <source>
        <strain evidence="3">NZE10 / CBS 128990</strain>
    </source>
</reference>
<feature type="compositionally biased region" description="Polar residues" evidence="1">
    <location>
        <begin position="26"/>
        <end position="37"/>
    </location>
</feature>
<feature type="compositionally biased region" description="Polar residues" evidence="1">
    <location>
        <begin position="211"/>
        <end position="221"/>
    </location>
</feature>
<reference evidence="2 3" key="2">
    <citation type="journal article" date="2012" name="PLoS Pathog.">
        <title>Diverse lifestyles and strategies of plant pathogenesis encoded in the genomes of eighteen Dothideomycetes fungi.</title>
        <authorList>
            <person name="Ohm R.A."/>
            <person name="Feau N."/>
            <person name="Henrissat B."/>
            <person name="Schoch C.L."/>
            <person name="Horwitz B.A."/>
            <person name="Barry K.W."/>
            <person name="Condon B.J."/>
            <person name="Copeland A.C."/>
            <person name="Dhillon B."/>
            <person name="Glaser F."/>
            <person name="Hesse C.N."/>
            <person name="Kosti I."/>
            <person name="LaButti K."/>
            <person name="Lindquist E.A."/>
            <person name="Lucas S."/>
            <person name="Salamov A.A."/>
            <person name="Bradshaw R.E."/>
            <person name="Ciuffetti L."/>
            <person name="Hamelin R.C."/>
            <person name="Kema G.H.J."/>
            <person name="Lawrence C."/>
            <person name="Scott J.A."/>
            <person name="Spatafora J.W."/>
            <person name="Turgeon B.G."/>
            <person name="de Wit P.J.G.M."/>
            <person name="Zhong S."/>
            <person name="Goodwin S.B."/>
            <person name="Grigoriev I.V."/>
        </authorList>
    </citation>
    <scope>NUCLEOTIDE SEQUENCE [LARGE SCALE GENOMIC DNA]</scope>
    <source>
        <strain evidence="3">NZE10 / CBS 128990</strain>
    </source>
</reference>
<sequence>MSLPPSDSGRRPLGPIAESPTIRLYRNTSIPRATADSSAEKGHLSSQSTVLPPRRRSNRALTRSIADVEPPRRNIKRPRSQESPISTPRKARKLVHESCASAQSTPESVRYDSGIEMTPESAIKLHHQEDIDSRPSSPCCRKSTAKLGKRQRACDRELRQLKERTEHHQSMPPRSSQEIASKSRHDEAQCPDDCPQSLSSPRQGCDMPQFTGDSYTKTAPSNSQASALCMSSSDIPNVNDTTSIDPQTLWQPTERREDIMVLLSILGETVVQQQRQRTILQRWLRNHDDHLLFWLNYGGSSSPSDYLRWTKRICSHRGLEDV</sequence>
<gene>
    <name evidence="2" type="ORF">DOTSEDRAFT_71440</name>
</gene>
<dbReference type="Proteomes" id="UP000016933">
    <property type="component" value="Unassembled WGS sequence"/>
</dbReference>
<protein>
    <submittedName>
        <fullName evidence="2">Uncharacterized protein</fullName>
    </submittedName>
</protein>
<dbReference type="AlphaFoldDB" id="N1PS37"/>
<dbReference type="HOGENOM" id="CLU_863368_0_0_1"/>
<evidence type="ECO:0000313" key="3">
    <source>
        <dbReference type="Proteomes" id="UP000016933"/>
    </source>
</evidence>
<feature type="region of interest" description="Disordered" evidence="1">
    <location>
        <begin position="1"/>
        <end position="110"/>
    </location>
</feature>
<name>N1PS37_DOTSN</name>
<feature type="compositionally biased region" description="Basic and acidic residues" evidence="1">
    <location>
        <begin position="152"/>
        <end position="169"/>
    </location>
</feature>
<evidence type="ECO:0000256" key="1">
    <source>
        <dbReference type="SAM" id="MobiDB-lite"/>
    </source>
</evidence>
<evidence type="ECO:0000313" key="2">
    <source>
        <dbReference type="EMBL" id="EME45753.1"/>
    </source>
</evidence>